<comment type="catalytic activity">
    <reaction evidence="1 8">
        <text>Exonucleolytic cleavage in the 3'- to 5'-direction to yield nucleoside 5'-phosphates.</text>
        <dbReference type="EC" id="3.1.13.1"/>
    </reaction>
</comment>
<sequence length="761" mass="86520">MSFVDKLKTEVAAFFETNEGETFRAQEVHDHFGAQDKKLRNLLNDTIHELEEEGKLRRHSGNTYGATAATPDAALVGKVDHVNRNFAFVIIDGRDDDIYVETENLKGAMDTDIVRLEVTRDGGGRDGKRTEGRVVEVLERGRPEVVGVIEIWPKYALVEPDHRKIYDPIHIPIDEIGGANDGEKVIALIEQWPSRTRKPEGRIIEVLGKAGENNAEMHAILAEFGLPIHFPKHVEREAEAIPDKIPQKEIENRRDMREVATFTIDPADAKDFDDALSVQYLENGNVEIGIHIADVSYYVRPDTELEKEAYLRATSVYLVDRTVPMLPEKLSNGLCSLRPNEDRLAFSAVFEMTTKGKLVGEWFGRTVIHSDRRFSYEEAQEVIETGAGDYPEILTLLNNLAKTLRKERFRKGAINFETVEVKFRLDENGKPLGIYQKERKDSNKLIEEFMLLANRRVAEFVYKLSKGKNKNTMVYRVHEAPDPEKLKSFATFVAKLGYKVETDEEKEIARSMNHMLEEVEGKPEQNLVESLAVRTMAKARYTTEDLGHFGLAFRRYSHFTSPIRRYPDVMAHRLLQHYLDGGASPKAEPYDEACKHSSERERMAAEAERASIKYKQVEYMSMMDHSQEFDGIITGVTDFGIFVEITATASEGLIRISDLDGDYYELDKENYRLIGQRTKKIYTFGDSVKVKVKDTNLARRSMDLLLADSPDSHSRSRRNEAAKSSSPRGNQRSIGATKQKKRAGSPVPMPKKKGGGRRRRK</sequence>
<reference evidence="11 12" key="1">
    <citation type="journal article" date="2014" name="Int. J. Syst. Evol. Microbiol.">
        <title>Complete genome sequence of Corynebacterium casei LMG S-19264T (=DSM 44701T), isolated from a smear-ripened cheese.</title>
        <authorList>
            <consortium name="US DOE Joint Genome Institute (JGI-PGF)"/>
            <person name="Walter F."/>
            <person name="Albersmeier A."/>
            <person name="Kalinowski J."/>
            <person name="Ruckert C."/>
        </authorList>
    </citation>
    <scope>NUCLEOTIDE SEQUENCE [LARGE SCALE GENOMIC DNA]</scope>
    <source>
        <strain evidence="11 12">KCTC 12866</strain>
    </source>
</reference>
<dbReference type="CDD" id="cd04471">
    <property type="entry name" value="S1_RNase_R"/>
    <property type="match status" value="1"/>
</dbReference>
<protein>
    <recommendedName>
        <fullName evidence="8">Ribonuclease R</fullName>
        <shortName evidence="8">RNase R</shortName>
        <ecNumber evidence="8">3.1.13.1</ecNumber>
    </recommendedName>
</protein>
<comment type="caution">
    <text evidence="11">The sequence shown here is derived from an EMBL/GenBank/DDBJ whole genome shotgun (WGS) entry which is preliminary data.</text>
</comment>
<dbReference type="GO" id="GO:0008859">
    <property type="term" value="F:exoribonuclease II activity"/>
    <property type="evidence" value="ECO:0007669"/>
    <property type="project" value="UniProtKB-UniRule"/>
</dbReference>
<keyword evidence="7 8" id="KW-0694">RNA-binding</keyword>
<dbReference type="InterPro" id="IPR050180">
    <property type="entry name" value="RNR_Ribonuclease"/>
</dbReference>
<evidence type="ECO:0000313" key="11">
    <source>
        <dbReference type="EMBL" id="GHB68659.1"/>
    </source>
</evidence>
<evidence type="ECO:0000256" key="3">
    <source>
        <dbReference type="ARBA" id="ARBA00022490"/>
    </source>
</evidence>
<dbReference type="NCBIfam" id="TIGR00358">
    <property type="entry name" value="3_prime_RNase"/>
    <property type="match status" value="1"/>
</dbReference>
<comment type="similarity">
    <text evidence="8">Belongs to the RNR ribonuclease family. RNase R subfamily.</text>
</comment>
<dbReference type="Pfam" id="PF00773">
    <property type="entry name" value="RNB"/>
    <property type="match status" value="1"/>
</dbReference>
<dbReference type="InterPro" id="IPR003029">
    <property type="entry name" value="S1_domain"/>
</dbReference>
<gene>
    <name evidence="8 11" type="primary">rnr</name>
    <name evidence="11" type="ORF">GCM10007390_22620</name>
</gene>
<dbReference type="InterPro" id="IPR011805">
    <property type="entry name" value="RNase_R"/>
</dbReference>
<evidence type="ECO:0000259" key="10">
    <source>
        <dbReference type="PROSITE" id="PS50126"/>
    </source>
</evidence>
<evidence type="ECO:0000256" key="2">
    <source>
        <dbReference type="ARBA" id="ARBA00004496"/>
    </source>
</evidence>
<comment type="function">
    <text evidence="8">3'-5' exoribonuclease that releases 5'-nucleoside monophosphates and is involved in maturation of structured RNAs.</text>
</comment>
<dbReference type="Pfam" id="PF00575">
    <property type="entry name" value="S1"/>
    <property type="match status" value="1"/>
</dbReference>
<dbReference type="GO" id="GO:0003723">
    <property type="term" value="F:RNA binding"/>
    <property type="evidence" value="ECO:0007669"/>
    <property type="project" value="UniProtKB-UniRule"/>
</dbReference>
<proteinExistence type="inferred from homology"/>
<keyword evidence="12" id="KW-1185">Reference proteome</keyword>
<dbReference type="PANTHER" id="PTHR23355:SF9">
    <property type="entry name" value="DIS3-LIKE EXONUCLEASE 2"/>
    <property type="match status" value="1"/>
</dbReference>
<evidence type="ECO:0000256" key="6">
    <source>
        <dbReference type="ARBA" id="ARBA00022839"/>
    </source>
</evidence>
<organism evidence="11 12">
    <name type="scientific">Persicitalea jodogahamensis</name>
    <dbReference type="NCBI Taxonomy" id="402147"/>
    <lineage>
        <taxon>Bacteria</taxon>
        <taxon>Pseudomonadati</taxon>
        <taxon>Bacteroidota</taxon>
        <taxon>Cytophagia</taxon>
        <taxon>Cytophagales</taxon>
        <taxon>Spirosomataceae</taxon>
        <taxon>Persicitalea</taxon>
    </lineage>
</organism>
<feature type="region of interest" description="Disordered" evidence="9">
    <location>
        <begin position="705"/>
        <end position="761"/>
    </location>
</feature>
<evidence type="ECO:0000256" key="9">
    <source>
        <dbReference type="SAM" id="MobiDB-lite"/>
    </source>
</evidence>
<accession>A0A8J3D6Q9</accession>
<dbReference type="AlphaFoldDB" id="A0A8J3D6Q9"/>
<dbReference type="SMART" id="SM00955">
    <property type="entry name" value="RNB"/>
    <property type="match status" value="1"/>
</dbReference>
<name>A0A8J3D6Q9_9BACT</name>
<keyword evidence="3 8" id="KW-0963">Cytoplasm</keyword>
<dbReference type="PROSITE" id="PS01175">
    <property type="entry name" value="RIBONUCLEASE_II"/>
    <property type="match status" value="1"/>
</dbReference>
<dbReference type="Proteomes" id="UP000598271">
    <property type="component" value="Unassembled WGS sequence"/>
</dbReference>
<feature type="compositionally biased region" description="Polar residues" evidence="9">
    <location>
        <begin position="722"/>
        <end position="736"/>
    </location>
</feature>
<dbReference type="InterPro" id="IPR013223">
    <property type="entry name" value="RNase_B_OB_dom"/>
</dbReference>
<keyword evidence="5 8" id="KW-0378">Hydrolase</keyword>
<dbReference type="PROSITE" id="PS50126">
    <property type="entry name" value="S1"/>
    <property type="match status" value="1"/>
</dbReference>
<dbReference type="InterPro" id="IPR040476">
    <property type="entry name" value="CSD2"/>
</dbReference>
<feature type="compositionally biased region" description="Basic and acidic residues" evidence="9">
    <location>
        <begin position="710"/>
        <end position="721"/>
    </location>
</feature>
<dbReference type="PANTHER" id="PTHR23355">
    <property type="entry name" value="RIBONUCLEASE"/>
    <property type="match status" value="1"/>
</dbReference>
<dbReference type="Pfam" id="PF17876">
    <property type="entry name" value="CSD2"/>
    <property type="match status" value="1"/>
</dbReference>
<evidence type="ECO:0000256" key="4">
    <source>
        <dbReference type="ARBA" id="ARBA00022722"/>
    </source>
</evidence>
<evidence type="ECO:0000256" key="7">
    <source>
        <dbReference type="ARBA" id="ARBA00022884"/>
    </source>
</evidence>
<dbReference type="EC" id="3.1.13.1" evidence="8"/>
<feature type="compositionally biased region" description="Basic residues" evidence="9">
    <location>
        <begin position="750"/>
        <end position="761"/>
    </location>
</feature>
<dbReference type="InterPro" id="IPR022966">
    <property type="entry name" value="RNase_II/R_CS"/>
</dbReference>
<dbReference type="InterPro" id="IPR001900">
    <property type="entry name" value="RNase_II/R"/>
</dbReference>
<keyword evidence="6 8" id="KW-0269">Exonuclease</keyword>
<feature type="domain" description="S1 motif" evidence="10">
    <location>
        <begin position="626"/>
        <end position="707"/>
    </location>
</feature>
<evidence type="ECO:0000313" key="12">
    <source>
        <dbReference type="Proteomes" id="UP000598271"/>
    </source>
</evidence>
<dbReference type="SMART" id="SM00316">
    <property type="entry name" value="S1"/>
    <property type="match status" value="1"/>
</dbReference>
<dbReference type="NCBIfam" id="TIGR02063">
    <property type="entry name" value="RNase_R"/>
    <property type="match status" value="1"/>
</dbReference>
<dbReference type="Gene3D" id="2.40.50.140">
    <property type="entry name" value="Nucleic acid-binding proteins"/>
    <property type="match status" value="2"/>
</dbReference>
<evidence type="ECO:0000256" key="1">
    <source>
        <dbReference type="ARBA" id="ARBA00001849"/>
    </source>
</evidence>
<dbReference type="SUPFAM" id="SSF50249">
    <property type="entry name" value="Nucleic acid-binding proteins"/>
    <property type="match status" value="4"/>
</dbReference>
<dbReference type="Pfam" id="PF08206">
    <property type="entry name" value="OB_RNB"/>
    <property type="match status" value="1"/>
</dbReference>
<comment type="subcellular location">
    <subcellularLocation>
        <location evidence="2 8">Cytoplasm</location>
    </subcellularLocation>
</comment>
<evidence type="ECO:0000256" key="5">
    <source>
        <dbReference type="ARBA" id="ARBA00022801"/>
    </source>
</evidence>
<dbReference type="InterPro" id="IPR004476">
    <property type="entry name" value="RNase_II/RNase_R"/>
</dbReference>
<dbReference type="InterPro" id="IPR012340">
    <property type="entry name" value="NA-bd_OB-fold"/>
</dbReference>
<dbReference type="GO" id="GO:0005829">
    <property type="term" value="C:cytosol"/>
    <property type="evidence" value="ECO:0007669"/>
    <property type="project" value="TreeGrafter"/>
</dbReference>
<keyword evidence="4 8" id="KW-0540">Nuclease</keyword>
<dbReference type="GO" id="GO:0006402">
    <property type="term" value="P:mRNA catabolic process"/>
    <property type="evidence" value="ECO:0007669"/>
    <property type="project" value="TreeGrafter"/>
</dbReference>
<dbReference type="HAMAP" id="MF_01895">
    <property type="entry name" value="RNase_R"/>
    <property type="match status" value="1"/>
</dbReference>
<evidence type="ECO:0000256" key="8">
    <source>
        <dbReference type="HAMAP-Rule" id="MF_01895"/>
    </source>
</evidence>
<dbReference type="EMBL" id="BMXF01000002">
    <property type="protein sequence ID" value="GHB68659.1"/>
    <property type="molecule type" value="Genomic_DNA"/>
</dbReference>